<dbReference type="InterPro" id="IPR037516">
    <property type="entry name" value="Tripartite_DENN"/>
</dbReference>
<dbReference type="Pfam" id="PF01247">
    <property type="entry name" value="Ribosomal_L35Ae"/>
    <property type="match status" value="1"/>
</dbReference>
<dbReference type="Gene3D" id="3.30.450.200">
    <property type="match status" value="1"/>
</dbReference>
<dbReference type="HAMAP" id="MF_00573">
    <property type="entry name" value="Ribosomal_eL33"/>
    <property type="match status" value="1"/>
</dbReference>
<dbReference type="GO" id="GO:0008270">
    <property type="term" value="F:zinc ion binding"/>
    <property type="evidence" value="ECO:0007669"/>
    <property type="project" value="UniProtKB-KW"/>
</dbReference>
<keyword evidence="4" id="KW-0862">Zinc</keyword>
<organism evidence="8 9">
    <name type="scientific">Lagenidium giganteum</name>
    <dbReference type="NCBI Taxonomy" id="4803"/>
    <lineage>
        <taxon>Eukaryota</taxon>
        <taxon>Sar</taxon>
        <taxon>Stramenopiles</taxon>
        <taxon>Oomycota</taxon>
        <taxon>Peronosporomycetes</taxon>
        <taxon>Pythiales</taxon>
        <taxon>Pythiaceae</taxon>
    </lineage>
</organism>
<dbReference type="InterPro" id="IPR001164">
    <property type="entry name" value="ArfGAP_dom"/>
</dbReference>
<dbReference type="InterPro" id="IPR037278">
    <property type="entry name" value="ARFGAP/RecO"/>
</dbReference>
<dbReference type="InterPro" id="IPR018266">
    <property type="entry name" value="Ribosomal_eL33_CS"/>
</dbReference>
<dbReference type="Pfam" id="PF01412">
    <property type="entry name" value="ArfGap"/>
    <property type="match status" value="1"/>
</dbReference>
<sequence length="1906" mass="214399">EPFERQSPQSLARSIQPTDGCPASQVSRPAQTDLQQHALAGTTTAMNSSCGIALRTDMTAPPTQTTRHHSGHSVMFYQPNADDAQPSWSCNCAELVGTSPTTFLLIGVAADHPSSIHPSAPKLSISDSCTALRFSPRPNLRKMVASSGQPTRLYVKGVFVGYKRGYRNQYSHTSLIKIQGLEDKKDVDFYLGKKIAYIYKGKSEKNGSKFRVIWGKVCRAHGNNGLVRAKFAKNLPAEAISASVRVMLYPSRTDESAHSLTAKRKKPVATVLCDVGERLVLSFLPLLPDRLKAEAVCRRWRKLCRDDIPVTAVDFTAVVLRNLITTQLLSVLARPTLQLQRIVLPNIGLTDAVTARLAEQPQLRMLRAHRLRKSQLLSIVKNCPDLQTLELLDCVLMQFWDWRGLLPSQSNLQKVFLNECTHLTNAHASSLIRECGASLRKLVLTGAHGVNSDMFAALAKHSVSLEELTMNRCGAIRPRDLQLLLSSRWQTLSWLDFSSCSRMSSFPVSPYLLMRRRGVDQLASTPLPMLVVLLLDKTRIGDDALVTVAKAAPHLKFLSLQDCRQVTDVGVCQIASPDGCLNLEIIDLKGTRITEASVEALEAACPFLRMIRLDSCRSISRDVRQEHAKRNRKELLSGNLNDYERLVRLNDSVWASTTLGVFLCIQCAGCHRKLGVQVSRVKSLNLDVWSDDDVVAMKKGNKQSNELLAKYLDKWVSCDDTLAIGPGTDTATRENHIRAKYELLQFTKALAATGTRLCEEKGHNNHHSPNARAPSAAPAAPAAPARAQVLESTVNTGLVVEVSKRFVNYFVVLGRGTLVPNQCIEKSKSPTEILFFPTVLDSFPDSYADSPLPSHIAQFAFPEGFALSSTYIAPSFFSFVLTNVNGVKIYVSALKFYEELHPLEVVSLLAPQSAQRNDPQAVNARDNQTAELPKWVQDLAGNVASSPGPVFCPKCILITSHYPYYSAYRQFLQQIYRLTLSESPMPVERYIGYFVAEIPLPPRGQIQVQLTLPDRTLLISRPPKNDFPLVDFSFRPLFQLLDINNVLLVFTCVVSEFKIVLCSKHLALLTPVAETLLSLLLPFSWQGAYIPVLPSSLLDVIDAPVPFLVGLHSDSLREAQNRSSGVVFVDLDHNRVIPPVDESGKPIGIPKLPERQGAKLRVKLFEHGNIFDPFAAEVSKVDLAFPNDEHLEPIGNFASENGQTVPLMKSVSESSLAETLNSIYSMGKIIRGRKSSAVSSSTTPPAAVTRNKLLSPGSSSFISSAAAANTEILGTLIDSRYNQTDNFSSEGIRKAFLRFFVTLFKKYAGYLNMNPVNGRNGNTALFDTESFLRDNYDSASRPFLAQVIGTQMFDRFAEDRVFNSHLAEVLFFDQSINQKQNRSLSIGKKKYDCSFLDDKSDQIQETFIAPPPSNLGLPDDGTVYTYKAFPRLKKSLFGSVRKPRELYSAREQQRNVPQVDFHQRVYTMSKCLKGSTASWEATRRLIVHVWVILLTVDIIFWTEDCLCVSQLQTQYRMYSARKRFLRMRNAAIVIQRWLIARMKGHADRTTFLQLRLSAITIQKTARRHLTQKLYKRKLFHKRSYKSMKFQIVRVQSRARGLLSRTRTMRWRQELFEQSRRRIFAMWEQCDVPLLHRSKFWLTFDKPDFFNLGIYVEEEHRLLAYLKETSAAQDAYEYSDQPLPPPAPSPAKRAALRRPNPTIRAIKQWVRSKPPSDDARSPLNVAETRIEEERHELYKSMKRQTTPQWRESFYEQFNIPVKAKKKKRTVVVTVASSSDRYHPLPVQIERHKQVSHSSATAASISSFLIMCRVIQLRIRDDLAFTVNAALKSIRHSPRPGANHPREWELAELQNQVRMLASQNHRLMGELTQSKRETSRLQMELQLQQQPAAHLRRGTSHSGHGVLF</sequence>
<dbReference type="PRINTS" id="PR00405">
    <property type="entry name" value="REVINTRACTNG"/>
</dbReference>
<keyword evidence="4" id="KW-0479">Metal-binding</keyword>
<reference evidence="8" key="1">
    <citation type="submission" date="2022-11" db="EMBL/GenBank/DDBJ databases">
        <authorList>
            <person name="Morgan W.R."/>
            <person name="Tartar A."/>
        </authorList>
    </citation>
    <scope>NUCLEOTIDE SEQUENCE</scope>
    <source>
        <strain evidence="8">ARSEF 373</strain>
    </source>
</reference>
<dbReference type="Proteomes" id="UP001146120">
    <property type="component" value="Unassembled WGS sequence"/>
</dbReference>
<gene>
    <name evidence="8" type="ORF">N0F65_001825</name>
</gene>
<dbReference type="FunFam" id="2.40.10.190:FF:000001">
    <property type="entry name" value="60S ribosomal protein L35a"/>
    <property type="match status" value="1"/>
</dbReference>
<feature type="region of interest" description="Disordered" evidence="5">
    <location>
        <begin position="761"/>
        <end position="784"/>
    </location>
</feature>
<feature type="region of interest" description="Disordered" evidence="5">
    <location>
        <begin position="1675"/>
        <end position="1697"/>
    </location>
</feature>
<keyword evidence="3" id="KW-0687">Ribonucleoprotein</keyword>
<dbReference type="InterPro" id="IPR038661">
    <property type="entry name" value="Ribosomal_eL33_sf"/>
</dbReference>
<reference evidence="8" key="2">
    <citation type="journal article" date="2023" name="Microbiol Resour">
        <title>Decontamination and Annotation of the Draft Genome Sequence of the Oomycete Lagenidium giganteum ARSEF 373.</title>
        <authorList>
            <person name="Morgan W.R."/>
            <person name="Tartar A."/>
        </authorList>
    </citation>
    <scope>NUCLEOTIDE SEQUENCE</scope>
    <source>
        <strain evidence="8">ARSEF 373</strain>
    </source>
</reference>
<feature type="non-terminal residue" evidence="8">
    <location>
        <position position="1"/>
    </location>
</feature>
<dbReference type="GO" id="GO:0032483">
    <property type="term" value="P:regulation of Rab protein signal transduction"/>
    <property type="evidence" value="ECO:0007669"/>
    <property type="project" value="TreeGrafter"/>
</dbReference>
<keyword evidence="4" id="KW-0863">Zinc-finger</keyword>
<keyword evidence="2" id="KW-0689">Ribosomal protein</keyword>
<dbReference type="InterPro" id="IPR009000">
    <property type="entry name" value="Transl_B-barrel_sf"/>
</dbReference>
<comment type="similarity">
    <text evidence="1">Belongs to the eukaryotic ribosomal protein eL33 family.</text>
</comment>
<dbReference type="Pfam" id="PF11995">
    <property type="entry name" value="DUF3490"/>
    <property type="match status" value="1"/>
</dbReference>
<dbReference type="EMBL" id="DAKRPA010000050">
    <property type="protein sequence ID" value="DBA01320.1"/>
    <property type="molecule type" value="Genomic_DNA"/>
</dbReference>
<feature type="region of interest" description="Disordered" evidence="5">
    <location>
        <begin position="1"/>
        <end position="30"/>
    </location>
</feature>
<dbReference type="InterPro" id="IPR001780">
    <property type="entry name" value="Ribosomal_eL33"/>
</dbReference>
<comment type="caution">
    <text evidence="8">The sequence shown here is derived from an EMBL/GenBank/DDBJ whole genome shotgun (WGS) entry which is preliminary data.</text>
</comment>
<evidence type="ECO:0000256" key="2">
    <source>
        <dbReference type="ARBA" id="ARBA00022980"/>
    </source>
</evidence>
<dbReference type="SMART" id="SM00799">
    <property type="entry name" value="DENN"/>
    <property type="match status" value="1"/>
</dbReference>
<dbReference type="GO" id="GO:0005096">
    <property type="term" value="F:GTPase activator activity"/>
    <property type="evidence" value="ECO:0007669"/>
    <property type="project" value="InterPro"/>
</dbReference>
<evidence type="ECO:0000256" key="4">
    <source>
        <dbReference type="PROSITE-ProRule" id="PRU00288"/>
    </source>
</evidence>
<evidence type="ECO:0000313" key="9">
    <source>
        <dbReference type="Proteomes" id="UP001146120"/>
    </source>
</evidence>
<dbReference type="InterPro" id="IPR001194">
    <property type="entry name" value="cDENN_dom"/>
</dbReference>
<dbReference type="InterPro" id="IPR005113">
    <property type="entry name" value="uDENN_dom"/>
</dbReference>
<dbReference type="PROSITE" id="PS50096">
    <property type="entry name" value="IQ"/>
    <property type="match status" value="2"/>
</dbReference>
<dbReference type="SMART" id="SM00105">
    <property type="entry name" value="ArfGap"/>
    <property type="match status" value="1"/>
</dbReference>
<dbReference type="Gene3D" id="1.10.220.150">
    <property type="entry name" value="Arf GTPase activating protein"/>
    <property type="match status" value="1"/>
</dbReference>
<dbReference type="SMART" id="SM00800">
    <property type="entry name" value="uDENN"/>
    <property type="match status" value="1"/>
</dbReference>
<evidence type="ECO:0000259" key="6">
    <source>
        <dbReference type="PROSITE" id="PS50115"/>
    </source>
</evidence>
<dbReference type="CDD" id="cd08204">
    <property type="entry name" value="ArfGap"/>
    <property type="match status" value="1"/>
</dbReference>
<accession>A0AAV2Z663</accession>
<feature type="compositionally biased region" description="Low complexity" evidence="5">
    <location>
        <begin position="768"/>
        <end position="784"/>
    </location>
</feature>
<dbReference type="InterPro" id="IPR000048">
    <property type="entry name" value="IQ_motif_EF-hand-BS"/>
</dbReference>
<dbReference type="GO" id="GO:0003735">
    <property type="term" value="F:structural constituent of ribosome"/>
    <property type="evidence" value="ECO:0007669"/>
    <property type="project" value="InterPro"/>
</dbReference>
<dbReference type="PANTHER" id="PTHR12296">
    <property type="entry name" value="DENN DOMAIN-CONTAINING PROTEIN 4"/>
    <property type="match status" value="1"/>
</dbReference>
<dbReference type="SMART" id="SM00015">
    <property type="entry name" value="IQ"/>
    <property type="match status" value="3"/>
</dbReference>
<dbReference type="SUPFAM" id="SSF52047">
    <property type="entry name" value="RNI-like"/>
    <property type="match status" value="1"/>
</dbReference>
<dbReference type="InterPro" id="IPR051696">
    <property type="entry name" value="DENN_Domain_GEFs"/>
</dbReference>
<dbReference type="Gene3D" id="2.40.10.190">
    <property type="entry name" value="translation elongation factor selb, chain A, domain 4"/>
    <property type="match status" value="1"/>
</dbReference>
<dbReference type="Gene3D" id="1.20.5.190">
    <property type="match status" value="1"/>
</dbReference>
<dbReference type="Pfam" id="PF03456">
    <property type="entry name" value="uDENN"/>
    <property type="match status" value="1"/>
</dbReference>
<dbReference type="SMART" id="SM00801">
    <property type="entry name" value="dDENN"/>
    <property type="match status" value="1"/>
</dbReference>
<dbReference type="Pfam" id="PF02141">
    <property type="entry name" value="DENN"/>
    <property type="match status" value="1"/>
</dbReference>
<dbReference type="SUPFAM" id="SSF57863">
    <property type="entry name" value="ArfGap/RecO-like zinc finger"/>
    <property type="match status" value="1"/>
</dbReference>
<evidence type="ECO:0000259" key="7">
    <source>
        <dbReference type="PROSITE" id="PS50211"/>
    </source>
</evidence>
<evidence type="ECO:0000313" key="8">
    <source>
        <dbReference type="EMBL" id="DBA01320.1"/>
    </source>
</evidence>
<evidence type="ECO:0000256" key="5">
    <source>
        <dbReference type="SAM" id="MobiDB-lite"/>
    </source>
</evidence>
<dbReference type="InterPro" id="IPR043153">
    <property type="entry name" value="DENN_C"/>
</dbReference>
<dbReference type="Pfam" id="PF03455">
    <property type="entry name" value="dDENN"/>
    <property type="match status" value="1"/>
</dbReference>
<dbReference type="Gene3D" id="3.80.10.10">
    <property type="entry name" value="Ribonuclease Inhibitor"/>
    <property type="match status" value="2"/>
</dbReference>
<dbReference type="Pfam" id="PF00612">
    <property type="entry name" value="IQ"/>
    <property type="match status" value="1"/>
</dbReference>
<dbReference type="GO" id="GO:1990904">
    <property type="term" value="C:ribonucleoprotein complex"/>
    <property type="evidence" value="ECO:0007669"/>
    <property type="project" value="UniProtKB-KW"/>
</dbReference>
<protein>
    <submittedName>
        <fullName evidence="8">Uncharacterized protein</fullName>
    </submittedName>
</protein>
<dbReference type="PROSITE" id="PS01105">
    <property type="entry name" value="RIBOSOMAL_L35AE"/>
    <property type="match status" value="1"/>
</dbReference>
<evidence type="ECO:0000256" key="1">
    <source>
        <dbReference type="ARBA" id="ARBA00009269"/>
    </source>
</evidence>
<dbReference type="GO" id="GO:0005840">
    <property type="term" value="C:ribosome"/>
    <property type="evidence" value="ECO:0007669"/>
    <property type="project" value="UniProtKB-KW"/>
</dbReference>
<dbReference type="Gene3D" id="3.40.50.11500">
    <property type="match status" value="1"/>
</dbReference>
<dbReference type="InterPro" id="IPR021881">
    <property type="entry name" value="NACK_C"/>
</dbReference>
<dbReference type="InterPro" id="IPR005112">
    <property type="entry name" value="dDENN_dom"/>
</dbReference>
<feature type="region of interest" description="Disordered" evidence="5">
    <location>
        <begin position="1887"/>
        <end position="1906"/>
    </location>
</feature>
<dbReference type="InterPro" id="IPR038508">
    <property type="entry name" value="ArfGAP_dom_sf"/>
</dbReference>
<dbReference type="SUPFAM" id="SSF50447">
    <property type="entry name" value="Translation proteins"/>
    <property type="match status" value="1"/>
</dbReference>
<evidence type="ECO:0000256" key="3">
    <source>
        <dbReference type="ARBA" id="ARBA00023274"/>
    </source>
</evidence>
<keyword evidence="9" id="KW-1185">Reference proteome</keyword>
<feature type="domain" description="Arf-GAP" evidence="6">
    <location>
        <begin position="617"/>
        <end position="754"/>
    </location>
</feature>
<dbReference type="InterPro" id="IPR032675">
    <property type="entry name" value="LRR_dom_sf"/>
</dbReference>
<dbReference type="GO" id="GO:0031410">
    <property type="term" value="C:cytoplasmic vesicle"/>
    <property type="evidence" value="ECO:0007669"/>
    <property type="project" value="TreeGrafter"/>
</dbReference>
<dbReference type="PROSITE" id="PS50211">
    <property type="entry name" value="DENN"/>
    <property type="match status" value="1"/>
</dbReference>
<feature type="domain" description="UDENN" evidence="7">
    <location>
        <begin position="820"/>
        <end position="1367"/>
    </location>
</feature>
<proteinExistence type="inferred from homology"/>
<feature type="compositionally biased region" description="Polar residues" evidence="5">
    <location>
        <begin position="1"/>
        <end position="17"/>
    </location>
</feature>
<dbReference type="PANTHER" id="PTHR12296:SF21">
    <property type="entry name" value="DENN DOMAIN-CONTAINING PROTEIN 3"/>
    <property type="match status" value="1"/>
</dbReference>
<name>A0AAV2Z663_9STRA</name>
<dbReference type="GO" id="GO:0006412">
    <property type="term" value="P:translation"/>
    <property type="evidence" value="ECO:0007669"/>
    <property type="project" value="InterPro"/>
</dbReference>
<dbReference type="PROSITE" id="PS50115">
    <property type="entry name" value="ARFGAP"/>
    <property type="match status" value="1"/>
</dbReference>